<keyword evidence="4" id="KW-1185">Reference proteome</keyword>
<dbReference type="Pfam" id="PF13183">
    <property type="entry name" value="Fer4_8"/>
    <property type="match status" value="1"/>
</dbReference>
<evidence type="ECO:0000313" key="3">
    <source>
        <dbReference type="EMBL" id="ARD85007.1"/>
    </source>
</evidence>
<dbReference type="PROSITE" id="PS00198">
    <property type="entry name" value="4FE4S_FER_1"/>
    <property type="match status" value="2"/>
</dbReference>
<dbReference type="InterPro" id="IPR051460">
    <property type="entry name" value="HdrC_iron-sulfur_subunit"/>
</dbReference>
<dbReference type="PANTHER" id="PTHR43255">
    <property type="entry name" value="IRON-SULFUR-BINDING OXIDOREDUCTASE FADF-RELATED-RELATED"/>
    <property type="match status" value="1"/>
</dbReference>
<accession>A0A1V0N4H4</accession>
<name>A0A1V0N4H4_9ARCH</name>
<reference evidence="3 4" key="1">
    <citation type="submission" date="2011-10" db="EMBL/GenBank/DDBJ databases">
        <title>Metabolic and evolutionary patterns in the extreme acidophile Ferroplasma acidiphilum.</title>
        <authorList>
            <person name="Golyshina O.V."/>
            <person name="Kozyavkin S.A."/>
            <person name="Tatusov R.L."/>
            <person name="Slesarev A.I."/>
            <person name="Golyshin P.N."/>
        </authorList>
    </citation>
    <scope>NUCLEOTIDE SEQUENCE [LARGE SCALE GENOMIC DNA]</scope>
    <source>
        <strain evidence="4">Y</strain>
    </source>
</reference>
<dbReference type="GO" id="GO:0016491">
    <property type="term" value="F:oxidoreductase activity"/>
    <property type="evidence" value="ECO:0007669"/>
    <property type="project" value="UniProtKB-ARBA"/>
</dbReference>
<dbReference type="AlphaFoldDB" id="A0A1V0N4H4"/>
<dbReference type="PANTHER" id="PTHR43255:SF2">
    <property type="entry name" value="HETERODISULFIDE REDUCTASE RELATED PROTEIN"/>
    <property type="match status" value="1"/>
</dbReference>
<dbReference type="EMBL" id="CP015363">
    <property type="protein sequence ID" value="ARD85007.1"/>
    <property type="molecule type" value="Genomic_DNA"/>
</dbReference>
<dbReference type="STRING" id="74969.FAD_1131"/>
<dbReference type="Gene3D" id="1.10.1060.10">
    <property type="entry name" value="Alpha-helical ferredoxin"/>
    <property type="match status" value="1"/>
</dbReference>
<dbReference type="InterPro" id="IPR004017">
    <property type="entry name" value="Cys_rich_dom"/>
</dbReference>
<protein>
    <submittedName>
        <fullName evidence="3">Oxidoreductase</fullName>
    </submittedName>
</protein>
<proteinExistence type="inferred from homology"/>
<feature type="domain" description="4Fe-4S ferredoxin-type" evidence="2">
    <location>
        <begin position="5"/>
        <end position="32"/>
    </location>
</feature>
<evidence type="ECO:0000256" key="1">
    <source>
        <dbReference type="ARBA" id="ARBA00007097"/>
    </source>
</evidence>
<evidence type="ECO:0000259" key="2">
    <source>
        <dbReference type="PROSITE" id="PS51379"/>
    </source>
</evidence>
<dbReference type="PROSITE" id="PS51379">
    <property type="entry name" value="4FE4S_FER_2"/>
    <property type="match status" value="2"/>
</dbReference>
<comment type="similarity">
    <text evidence="1">Belongs to the HdrC family.</text>
</comment>
<dbReference type="Proteomes" id="UP000192050">
    <property type="component" value="Chromosome"/>
</dbReference>
<organism evidence="3 4">
    <name type="scientific">Ferroplasma acidiphilum</name>
    <dbReference type="NCBI Taxonomy" id="74969"/>
    <lineage>
        <taxon>Archaea</taxon>
        <taxon>Methanobacteriati</taxon>
        <taxon>Thermoplasmatota</taxon>
        <taxon>Thermoplasmata</taxon>
        <taxon>Thermoplasmatales</taxon>
        <taxon>Ferroplasmaceae</taxon>
        <taxon>Ferroplasma</taxon>
    </lineage>
</organism>
<sequence>MNLIKQIEEITDKCISCGFCESVCPTLEPDGYNSVFGARGRVILADFALKENSEGVELGNSFYSCLDCYACVNVCPAGVNAGVVSELMRELVASGNKGKKNPVAEMIKSSIMEYGNPLGLKEESAKWAEGIKFDDSSTMLITGQMYQMMPYTRKINKVRKYIDENFTMNIASAMIKHISLIKFSRHFYDKQLRDKMNGDLKNIVSMLQKSGVKFNYLGAEEPYPGMFLHELGYAKEFKEYAETVYNLLKEKGVKRIIAIDPHTYDIFKNVYPEVVKGFKIPVVYYTDLLDLEYRKFNGNITVQEPCHIVLHNNNFKAIDILNSVAEIKLPERSGKSTMCCGGPDELLFPDTAKKVSMKRYKDLKAKSDNVITICPLCYNNLAYDENVMDFSEFMGSLMVKK</sequence>
<dbReference type="GO" id="GO:0051536">
    <property type="term" value="F:iron-sulfur cluster binding"/>
    <property type="evidence" value="ECO:0007669"/>
    <property type="project" value="InterPro"/>
</dbReference>
<feature type="domain" description="4Fe-4S ferredoxin-type" evidence="2">
    <location>
        <begin position="54"/>
        <end position="86"/>
    </location>
</feature>
<dbReference type="InterPro" id="IPR009051">
    <property type="entry name" value="Helical_ferredxn"/>
</dbReference>
<evidence type="ECO:0000313" key="4">
    <source>
        <dbReference type="Proteomes" id="UP000192050"/>
    </source>
</evidence>
<dbReference type="InterPro" id="IPR017900">
    <property type="entry name" value="4Fe4S_Fe_S_CS"/>
</dbReference>
<dbReference type="SUPFAM" id="SSF54862">
    <property type="entry name" value="4Fe-4S ferredoxins"/>
    <property type="match status" value="1"/>
</dbReference>
<dbReference type="KEGG" id="fai:FAD_1131"/>
<dbReference type="Pfam" id="PF02754">
    <property type="entry name" value="CCG"/>
    <property type="match status" value="1"/>
</dbReference>
<dbReference type="GO" id="GO:0005886">
    <property type="term" value="C:plasma membrane"/>
    <property type="evidence" value="ECO:0007669"/>
    <property type="project" value="TreeGrafter"/>
</dbReference>
<gene>
    <name evidence="3" type="ORF">FAD_1131</name>
</gene>
<dbReference type="OrthoDB" id="42878at2157"/>
<dbReference type="RefSeq" id="WP_081142509.1">
    <property type="nucleotide sequence ID" value="NZ_CP015363.1"/>
</dbReference>
<dbReference type="InterPro" id="IPR017896">
    <property type="entry name" value="4Fe4S_Fe-S-bd"/>
</dbReference>
<dbReference type="GeneID" id="31676628"/>